<evidence type="ECO:0000313" key="2">
    <source>
        <dbReference type="Proteomes" id="UP001231189"/>
    </source>
</evidence>
<name>A0AAD8R6F4_LOLMU</name>
<evidence type="ECO:0000313" key="1">
    <source>
        <dbReference type="EMBL" id="KAK1614289.1"/>
    </source>
</evidence>
<dbReference type="EMBL" id="JAUUTY010000006">
    <property type="protein sequence ID" value="KAK1614289.1"/>
    <property type="molecule type" value="Genomic_DNA"/>
</dbReference>
<proteinExistence type="predicted"/>
<gene>
    <name evidence="1" type="ORF">QYE76_019806</name>
</gene>
<protein>
    <recommendedName>
        <fullName evidence="3">F-box domain-containing protein</fullName>
    </recommendedName>
</protein>
<dbReference type="InterPro" id="IPR036047">
    <property type="entry name" value="F-box-like_dom_sf"/>
</dbReference>
<dbReference type="PANTHER" id="PTHR32133:SF408">
    <property type="entry name" value="OS07G0120400 PROTEIN"/>
    <property type="match status" value="1"/>
</dbReference>
<reference evidence="1" key="1">
    <citation type="submission" date="2023-07" db="EMBL/GenBank/DDBJ databases">
        <title>A chromosome-level genome assembly of Lolium multiflorum.</title>
        <authorList>
            <person name="Chen Y."/>
            <person name="Copetti D."/>
            <person name="Kolliker R."/>
            <person name="Studer B."/>
        </authorList>
    </citation>
    <scope>NUCLEOTIDE SEQUENCE</scope>
    <source>
        <strain evidence="1">02402/16</strain>
        <tissue evidence="1">Leaf</tissue>
    </source>
</reference>
<accession>A0AAD8R6F4</accession>
<dbReference type="AlphaFoldDB" id="A0AAD8R6F4"/>
<dbReference type="PANTHER" id="PTHR32133">
    <property type="entry name" value="OS07G0120400 PROTEIN"/>
    <property type="match status" value="1"/>
</dbReference>
<comment type="caution">
    <text evidence="1">The sequence shown here is derived from an EMBL/GenBank/DDBJ whole genome shotgun (WGS) entry which is preliminary data.</text>
</comment>
<sequence length="282" mass="31479">MSPSHSRHSPPALSEDDIVSVFLRIPPDDPARLVRASLACKAWRRILTGPDFCRLYREFHGTPPMLGFAVSYWSRGRDFVSRFISTTAFRVSARPDFFYPQDWKPVDSRHGRILVEVVNTDGTSTGAVLCAKQHCDHLGCHGPPFLVATVVSSSRTTSACVYSSESGLWSDIITLNRQDEINDYGRSWAGALAWAKRTVINLEKLLPPRAFEPKYASEGEYGPYVSGFAQGTVFLSTMAGLFTVELSSGRTKKVAEVEMALNVIPWTSFYTQDHARRIMPRP</sequence>
<evidence type="ECO:0008006" key="3">
    <source>
        <dbReference type="Google" id="ProtNLM"/>
    </source>
</evidence>
<organism evidence="1 2">
    <name type="scientific">Lolium multiflorum</name>
    <name type="common">Italian ryegrass</name>
    <name type="synonym">Lolium perenne subsp. multiflorum</name>
    <dbReference type="NCBI Taxonomy" id="4521"/>
    <lineage>
        <taxon>Eukaryota</taxon>
        <taxon>Viridiplantae</taxon>
        <taxon>Streptophyta</taxon>
        <taxon>Embryophyta</taxon>
        <taxon>Tracheophyta</taxon>
        <taxon>Spermatophyta</taxon>
        <taxon>Magnoliopsida</taxon>
        <taxon>Liliopsida</taxon>
        <taxon>Poales</taxon>
        <taxon>Poaceae</taxon>
        <taxon>BOP clade</taxon>
        <taxon>Pooideae</taxon>
        <taxon>Poodae</taxon>
        <taxon>Poeae</taxon>
        <taxon>Poeae Chloroplast Group 2 (Poeae type)</taxon>
        <taxon>Loliodinae</taxon>
        <taxon>Loliinae</taxon>
        <taxon>Lolium</taxon>
    </lineage>
</organism>
<dbReference type="Proteomes" id="UP001231189">
    <property type="component" value="Unassembled WGS sequence"/>
</dbReference>
<dbReference type="SUPFAM" id="SSF81383">
    <property type="entry name" value="F-box domain"/>
    <property type="match status" value="1"/>
</dbReference>
<keyword evidence="2" id="KW-1185">Reference proteome</keyword>